<dbReference type="OrthoDB" id="411211at2759"/>
<evidence type="ECO:0000256" key="1">
    <source>
        <dbReference type="ARBA" id="ARBA00022729"/>
    </source>
</evidence>
<evidence type="ECO:0000313" key="5">
    <source>
        <dbReference type="EMBL" id="OLQ14168.1"/>
    </source>
</evidence>
<dbReference type="Proteomes" id="UP000186817">
    <property type="component" value="Unassembled WGS sequence"/>
</dbReference>
<keyword evidence="2" id="KW-0378">Hydrolase</keyword>
<feature type="domain" description="Calcineurin-like phosphoesterase" evidence="4">
    <location>
        <begin position="36"/>
        <end position="145"/>
    </location>
</feature>
<sequence length="182" mass="20424">MAYLPLSQWLLILAVLDGPLGCFGDDEQTATRVASFMVIGDWGYDGVAHGNVGRHCQGVIASRMHQEFTELGDVKFVINVGDSFYPGGVTSKDDSAWHSKWRNVYSSSVRSVPWYSVYGNHDMLYDPGACSSDEEKAGQINYDLDDLDHFFMPGYSWYLKHDDLDLEILALVPRMSTGRSWP</sequence>
<evidence type="ECO:0000313" key="6">
    <source>
        <dbReference type="Proteomes" id="UP000186817"/>
    </source>
</evidence>
<dbReference type="InterPro" id="IPR051558">
    <property type="entry name" value="Metallophosphoesterase_PAP"/>
</dbReference>
<organism evidence="5 6">
    <name type="scientific">Symbiodinium microadriaticum</name>
    <name type="common">Dinoflagellate</name>
    <name type="synonym">Zooxanthella microadriatica</name>
    <dbReference type="NCBI Taxonomy" id="2951"/>
    <lineage>
        <taxon>Eukaryota</taxon>
        <taxon>Sar</taxon>
        <taxon>Alveolata</taxon>
        <taxon>Dinophyceae</taxon>
        <taxon>Suessiales</taxon>
        <taxon>Symbiodiniaceae</taxon>
        <taxon>Symbiodinium</taxon>
    </lineage>
</organism>
<dbReference type="SUPFAM" id="SSF56300">
    <property type="entry name" value="Metallo-dependent phosphatases"/>
    <property type="match status" value="1"/>
</dbReference>
<proteinExistence type="predicted"/>
<dbReference type="EMBL" id="LSRX01000019">
    <property type="protein sequence ID" value="OLQ14168.1"/>
    <property type="molecule type" value="Genomic_DNA"/>
</dbReference>
<dbReference type="PANTHER" id="PTHR10161:SF14">
    <property type="entry name" value="TARTRATE-RESISTANT ACID PHOSPHATASE TYPE 5"/>
    <property type="match status" value="1"/>
</dbReference>
<dbReference type="Gene3D" id="3.60.21.10">
    <property type="match status" value="1"/>
</dbReference>
<dbReference type="Pfam" id="PF00149">
    <property type="entry name" value="Metallophos"/>
    <property type="match status" value="1"/>
</dbReference>
<evidence type="ECO:0000259" key="4">
    <source>
        <dbReference type="Pfam" id="PF00149"/>
    </source>
</evidence>
<name>A0A1Q9F3A3_SYMMI</name>
<evidence type="ECO:0000256" key="3">
    <source>
        <dbReference type="SAM" id="SignalP"/>
    </source>
</evidence>
<keyword evidence="1 3" id="KW-0732">Signal</keyword>
<protein>
    <submittedName>
        <fullName evidence="5">Purple acid phosphatase 3</fullName>
    </submittedName>
</protein>
<gene>
    <name evidence="5" type="primary">PAP3</name>
    <name evidence="5" type="ORF">AK812_SmicGene1791</name>
</gene>
<keyword evidence="6" id="KW-1185">Reference proteome</keyword>
<dbReference type="AlphaFoldDB" id="A0A1Q9F3A3"/>
<evidence type="ECO:0000256" key="2">
    <source>
        <dbReference type="ARBA" id="ARBA00022801"/>
    </source>
</evidence>
<dbReference type="GO" id="GO:0016787">
    <property type="term" value="F:hydrolase activity"/>
    <property type="evidence" value="ECO:0007669"/>
    <property type="project" value="UniProtKB-KW"/>
</dbReference>
<dbReference type="InterPro" id="IPR004843">
    <property type="entry name" value="Calcineurin-like_PHP"/>
</dbReference>
<accession>A0A1Q9F3A3</accession>
<comment type="caution">
    <text evidence="5">The sequence shown here is derived from an EMBL/GenBank/DDBJ whole genome shotgun (WGS) entry which is preliminary data.</text>
</comment>
<reference evidence="5 6" key="1">
    <citation type="submission" date="2016-02" db="EMBL/GenBank/DDBJ databases">
        <title>Genome analysis of coral dinoflagellate symbionts highlights evolutionary adaptations to a symbiotic lifestyle.</title>
        <authorList>
            <person name="Aranda M."/>
            <person name="Li Y."/>
            <person name="Liew Y.J."/>
            <person name="Baumgarten S."/>
            <person name="Simakov O."/>
            <person name="Wilson M."/>
            <person name="Piel J."/>
            <person name="Ashoor H."/>
            <person name="Bougouffa S."/>
            <person name="Bajic V.B."/>
            <person name="Ryu T."/>
            <person name="Ravasi T."/>
            <person name="Bayer T."/>
            <person name="Micklem G."/>
            <person name="Kim H."/>
            <person name="Bhak J."/>
            <person name="Lajeunesse T.C."/>
            <person name="Voolstra C.R."/>
        </authorList>
    </citation>
    <scope>NUCLEOTIDE SEQUENCE [LARGE SCALE GENOMIC DNA]</scope>
    <source>
        <strain evidence="5 6">CCMP2467</strain>
    </source>
</reference>
<dbReference type="InterPro" id="IPR029052">
    <property type="entry name" value="Metallo-depent_PP-like"/>
</dbReference>
<dbReference type="PANTHER" id="PTHR10161">
    <property type="entry name" value="TARTRATE-RESISTANT ACID PHOSPHATASE TYPE 5"/>
    <property type="match status" value="1"/>
</dbReference>
<feature type="chain" id="PRO_5010365580" evidence="3">
    <location>
        <begin position="25"/>
        <end position="182"/>
    </location>
</feature>
<feature type="signal peptide" evidence="3">
    <location>
        <begin position="1"/>
        <end position="24"/>
    </location>
</feature>